<dbReference type="InterPro" id="IPR001752">
    <property type="entry name" value="Kinesin_motor_dom"/>
</dbReference>
<dbReference type="PANTHER" id="PTHR47969">
    <property type="entry name" value="CHROMOSOME-ASSOCIATED KINESIN KIF4A-RELATED"/>
    <property type="match status" value="1"/>
</dbReference>
<keyword evidence="3 10" id="KW-0493">Microtubule</keyword>
<evidence type="ECO:0000313" key="13">
    <source>
        <dbReference type="EMBL" id="EAS01209.2"/>
    </source>
</evidence>
<evidence type="ECO:0000259" key="12">
    <source>
        <dbReference type="PROSITE" id="PS50067"/>
    </source>
</evidence>
<dbReference type="SUPFAM" id="SSF52540">
    <property type="entry name" value="P-loop containing nucleoside triphosphate hydrolases"/>
    <property type="match status" value="1"/>
</dbReference>
<dbReference type="GO" id="GO:0007018">
    <property type="term" value="P:microtubule-based movement"/>
    <property type="evidence" value="ECO:0007669"/>
    <property type="project" value="InterPro"/>
</dbReference>
<evidence type="ECO:0000256" key="4">
    <source>
        <dbReference type="ARBA" id="ARBA00022741"/>
    </source>
</evidence>
<dbReference type="Gene3D" id="3.40.850.10">
    <property type="entry name" value="Kinesin motor domain"/>
    <property type="match status" value="1"/>
</dbReference>
<keyword evidence="5 9" id="KW-0067">ATP-binding</keyword>
<comment type="similarity">
    <text evidence="9 10">Belongs to the TRAFAC class myosin-kinesin ATPase superfamily. Kinesin family.</text>
</comment>
<keyword evidence="4 9" id="KW-0547">Nucleotide-binding</keyword>
<dbReference type="InterPro" id="IPR036961">
    <property type="entry name" value="Kinesin_motor_dom_sf"/>
</dbReference>
<evidence type="ECO:0000256" key="1">
    <source>
        <dbReference type="ARBA" id="ARBA00004245"/>
    </source>
</evidence>
<dbReference type="AlphaFoldDB" id="I7MG82"/>
<dbReference type="EMBL" id="GG662605">
    <property type="protein sequence ID" value="EAS01209.2"/>
    <property type="molecule type" value="Genomic_DNA"/>
</dbReference>
<dbReference type="FunFam" id="3.40.850.10:FF:000029">
    <property type="entry name" value="Kinesin-like protein KIF17"/>
    <property type="match status" value="1"/>
</dbReference>
<evidence type="ECO:0000256" key="2">
    <source>
        <dbReference type="ARBA" id="ARBA00022490"/>
    </source>
</evidence>
<dbReference type="InterPro" id="IPR027417">
    <property type="entry name" value="P-loop_NTPase"/>
</dbReference>
<evidence type="ECO:0000313" key="14">
    <source>
        <dbReference type="Proteomes" id="UP000009168"/>
    </source>
</evidence>
<comment type="subcellular location">
    <subcellularLocation>
        <location evidence="1">Cytoplasm</location>
        <location evidence="1">Cytoskeleton</location>
    </subcellularLocation>
</comment>
<feature type="binding site" evidence="9">
    <location>
        <begin position="169"/>
        <end position="176"/>
    </location>
    <ligand>
        <name>ATP</name>
        <dbReference type="ChEBI" id="CHEBI:30616"/>
    </ligand>
</feature>
<dbReference type="PROSITE" id="PS00411">
    <property type="entry name" value="KINESIN_MOTOR_1"/>
    <property type="match status" value="1"/>
</dbReference>
<dbReference type="PRINTS" id="PR00380">
    <property type="entry name" value="KINESINHEAVY"/>
</dbReference>
<evidence type="ECO:0000256" key="7">
    <source>
        <dbReference type="ARBA" id="ARBA00023175"/>
    </source>
</evidence>
<evidence type="ECO:0000256" key="6">
    <source>
        <dbReference type="ARBA" id="ARBA00023054"/>
    </source>
</evidence>
<sequence length="857" mass="99182">MQFITLKSNQNLIIFQGIHSIFYLFLGATKTDQTNKQKNKQKNKQINSSKRIFLNFQIHNLIKKNQNILQIFSLLYFTSMSSECVKVMVRCRPMNKDEKSKNCQSCISIDQDNNQVILSKPGESDKQKIHAYDDVFAPDSTQQQIYESTAFPLVESVFEGYNGTIFAYGQTGCGKTHTMMGDPSDEQNKGIIPRTFSHIIQVIENESKKEFLVRCSYIEIYNEEIHDLLSKDIKARYELKESPEKGIFIKDLNKVIVKSVKEMENLMNIGNKNRSTGETAMNKDSSRSHSIFTIYIEISEDDGKGGQKIKAGKLNLVDLAGSERQSKTQATGDRLKEANKINLSLSALGNVIQALVDGKHQHIPYRDSKLTRLLQDSLGGNTKTVMIAAISPADYNYDETMGTLRYASRAKNIQNKPKINEDPKDALLREYAEEINRLKNMLQNNNGKQGDQDNNDQTRNMSESHKKIHIEEIEKLKEAHNALNKDKQKMELELKEQQEKVKEEMEQRLKMQQLLEEFQKNKMVGGNGGDEKEKKVYQDLKKKLKKQQKEHEKLIQDNKKKEEEMLEAEKNYQNLQEEVEAQRKIIKKLKNKYKQSSQEIEDLEREHREEKEEILESVRILEKENKLLNAVIDMVFKKEEFENIRSLSQWNDTKNCYVVPPFYFKNKELRLPKLPATQAMEQVEVEKDSRILQIENKNEVKNAKNRKVREKSSIIDDHSLENSPTQAKKPKKNTSNIEQDLKGRQQQQLLQSKKSLMDMTNNYLQSKEQRFGTGNYGGYSFKEELQPLAPPKVIKKNINGIQLNPLQTNPNTNNILEIIEKQNATPNQNEIKRNPKTQPLLPLNFTQQSSKSVESRY</sequence>
<dbReference type="InterPro" id="IPR027640">
    <property type="entry name" value="Kinesin-like_fam"/>
</dbReference>
<keyword evidence="8" id="KW-0206">Cytoskeleton</keyword>
<dbReference type="Proteomes" id="UP000009168">
    <property type="component" value="Unassembled WGS sequence"/>
</dbReference>
<feature type="region of interest" description="Disordered" evidence="11">
    <location>
        <begin position="702"/>
        <end position="737"/>
    </location>
</feature>
<dbReference type="OrthoDB" id="3176171at2759"/>
<dbReference type="Pfam" id="PF00225">
    <property type="entry name" value="Kinesin"/>
    <property type="match status" value="1"/>
</dbReference>
<dbReference type="GO" id="GO:0005874">
    <property type="term" value="C:microtubule"/>
    <property type="evidence" value="ECO:0007669"/>
    <property type="project" value="UniProtKB-KW"/>
</dbReference>
<keyword evidence="2" id="KW-0963">Cytoplasm</keyword>
<evidence type="ECO:0000256" key="8">
    <source>
        <dbReference type="ARBA" id="ARBA00023212"/>
    </source>
</evidence>
<keyword evidence="14" id="KW-1185">Reference proteome</keyword>
<feature type="region of interest" description="Disordered" evidence="11">
    <location>
        <begin position="826"/>
        <end position="857"/>
    </location>
</feature>
<name>I7MG82_TETTS</name>
<dbReference type="eggNOG" id="KOG4280">
    <property type="taxonomic scope" value="Eukaryota"/>
</dbReference>
<dbReference type="STRING" id="312017.I7MG82"/>
<keyword evidence="6" id="KW-0175">Coiled coil</keyword>
<evidence type="ECO:0000256" key="3">
    <source>
        <dbReference type="ARBA" id="ARBA00022701"/>
    </source>
</evidence>
<feature type="region of interest" description="Disordered" evidence="11">
    <location>
        <begin position="441"/>
        <end position="464"/>
    </location>
</feature>
<dbReference type="GO" id="GO:0008017">
    <property type="term" value="F:microtubule binding"/>
    <property type="evidence" value="ECO:0007669"/>
    <property type="project" value="InterPro"/>
</dbReference>
<reference evidence="14" key="1">
    <citation type="journal article" date="2006" name="PLoS Biol.">
        <title>Macronuclear genome sequence of the ciliate Tetrahymena thermophila, a model eukaryote.</title>
        <authorList>
            <person name="Eisen J.A."/>
            <person name="Coyne R.S."/>
            <person name="Wu M."/>
            <person name="Wu D."/>
            <person name="Thiagarajan M."/>
            <person name="Wortman J.R."/>
            <person name="Badger J.H."/>
            <person name="Ren Q."/>
            <person name="Amedeo P."/>
            <person name="Jones K.M."/>
            <person name="Tallon L.J."/>
            <person name="Delcher A.L."/>
            <person name="Salzberg S.L."/>
            <person name="Silva J.C."/>
            <person name="Haas B.J."/>
            <person name="Majoros W.H."/>
            <person name="Farzad M."/>
            <person name="Carlton J.M."/>
            <person name="Smith R.K. Jr."/>
            <person name="Garg J."/>
            <person name="Pearlman R.E."/>
            <person name="Karrer K.M."/>
            <person name="Sun L."/>
            <person name="Manning G."/>
            <person name="Elde N.C."/>
            <person name="Turkewitz A.P."/>
            <person name="Asai D.J."/>
            <person name="Wilkes D.E."/>
            <person name="Wang Y."/>
            <person name="Cai H."/>
            <person name="Collins K."/>
            <person name="Stewart B.A."/>
            <person name="Lee S.R."/>
            <person name="Wilamowska K."/>
            <person name="Weinberg Z."/>
            <person name="Ruzzo W.L."/>
            <person name="Wloga D."/>
            <person name="Gaertig J."/>
            <person name="Frankel J."/>
            <person name="Tsao C.-C."/>
            <person name="Gorovsky M.A."/>
            <person name="Keeling P.J."/>
            <person name="Waller R.F."/>
            <person name="Patron N.J."/>
            <person name="Cherry J.M."/>
            <person name="Stover N.A."/>
            <person name="Krieger C.J."/>
            <person name="del Toro C."/>
            <person name="Ryder H.F."/>
            <person name="Williamson S.C."/>
            <person name="Barbeau R.A."/>
            <person name="Hamilton E.P."/>
            <person name="Orias E."/>
        </authorList>
    </citation>
    <scope>NUCLEOTIDE SEQUENCE [LARGE SCALE GENOMIC DNA]</scope>
    <source>
        <strain evidence="14">SB210</strain>
    </source>
</reference>
<dbReference type="GO" id="GO:0005524">
    <property type="term" value="F:ATP binding"/>
    <property type="evidence" value="ECO:0007669"/>
    <property type="project" value="UniProtKB-UniRule"/>
</dbReference>
<organism evidence="13 14">
    <name type="scientific">Tetrahymena thermophila (strain SB210)</name>
    <dbReference type="NCBI Taxonomy" id="312017"/>
    <lineage>
        <taxon>Eukaryota</taxon>
        <taxon>Sar</taxon>
        <taxon>Alveolata</taxon>
        <taxon>Ciliophora</taxon>
        <taxon>Intramacronucleata</taxon>
        <taxon>Oligohymenophorea</taxon>
        <taxon>Hymenostomatida</taxon>
        <taxon>Tetrahymenina</taxon>
        <taxon>Tetrahymenidae</taxon>
        <taxon>Tetrahymena</taxon>
    </lineage>
</organism>
<evidence type="ECO:0000256" key="10">
    <source>
        <dbReference type="RuleBase" id="RU000394"/>
    </source>
</evidence>
<dbReference type="PANTHER" id="PTHR47969:SF21">
    <property type="entry name" value="KINESIN-LIKE PROTEIN"/>
    <property type="match status" value="1"/>
</dbReference>
<gene>
    <name evidence="13" type="ORF">TTHERM_00318720</name>
</gene>
<feature type="domain" description="Kinesin motor" evidence="12">
    <location>
        <begin position="84"/>
        <end position="413"/>
    </location>
</feature>
<dbReference type="SMART" id="SM00129">
    <property type="entry name" value="KISc"/>
    <property type="match status" value="1"/>
</dbReference>
<evidence type="ECO:0000256" key="9">
    <source>
        <dbReference type="PROSITE-ProRule" id="PRU00283"/>
    </source>
</evidence>
<dbReference type="GeneID" id="7838335"/>
<dbReference type="PROSITE" id="PS50067">
    <property type="entry name" value="KINESIN_MOTOR_2"/>
    <property type="match status" value="1"/>
</dbReference>
<feature type="compositionally biased region" description="Basic and acidic residues" evidence="11">
    <location>
        <begin position="710"/>
        <end position="720"/>
    </location>
</feature>
<dbReference type="KEGG" id="tet:TTHERM_00318720"/>
<dbReference type="InterPro" id="IPR019821">
    <property type="entry name" value="Kinesin_motor_CS"/>
</dbReference>
<proteinExistence type="inferred from homology"/>
<evidence type="ECO:0000256" key="5">
    <source>
        <dbReference type="ARBA" id="ARBA00022840"/>
    </source>
</evidence>
<accession>I7MG82</accession>
<dbReference type="GO" id="GO:0003777">
    <property type="term" value="F:microtubule motor activity"/>
    <property type="evidence" value="ECO:0007669"/>
    <property type="project" value="InterPro"/>
</dbReference>
<evidence type="ECO:0000256" key="11">
    <source>
        <dbReference type="SAM" id="MobiDB-lite"/>
    </source>
</evidence>
<keyword evidence="7 9" id="KW-0505">Motor protein</keyword>
<feature type="compositionally biased region" description="Polar residues" evidence="11">
    <location>
        <begin position="844"/>
        <end position="857"/>
    </location>
</feature>
<dbReference type="RefSeq" id="XP_001021454.2">
    <property type="nucleotide sequence ID" value="XM_001021454.2"/>
</dbReference>
<protein>
    <recommendedName>
        <fullName evidence="10">Kinesin-like protein</fullName>
    </recommendedName>
</protein>
<dbReference type="InParanoid" id="I7MG82"/>